<dbReference type="AlphaFoldDB" id="A0A9K3KQV0"/>
<evidence type="ECO:0000256" key="1">
    <source>
        <dbReference type="SAM" id="Phobius"/>
    </source>
</evidence>
<comment type="caution">
    <text evidence="2">The sequence shown here is derived from an EMBL/GenBank/DDBJ whole genome shotgun (WGS) entry which is preliminary data.</text>
</comment>
<reference evidence="2" key="2">
    <citation type="submission" date="2021-04" db="EMBL/GenBank/DDBJ databases">
        <authorList>
            <person name="Podell S."/>
        </authorList>
    </citation>
    <scope>NUCLEOTIDE SEQUENCE</scope>
    <source>
        <strain evidence="2">Hildebrandi</strain>
    </source>
</reference>
<organism evidence="2 3">
    <name type="scientific">Nitzschia inconspicua</name>
    <dbReference type="NCBI Taxonomy" id="303405"/>
    <lineage>
        <taxon>Eukaryota</taxon>
        <taxon>Sar</taxon>
        <taxon>Stramenopiles</taxon>
        <taxon>Ochrophyta</taxon>
        <taxon>Bacillariophyta</taxon>
        <taxon>Bacillariophyceae</taxon>
        <taxon>Bacillariophycidae</taxon>
        <taxon>Bacillariales</taxon>
        <taxon>Bacillariaceae</taxon>
        <taxon>Nitzschia</taxon>
    </lineage>
</organism>
<protein>
    <submittedName>
        <fullName evidence="2">Uncharacterized protein</fullName>
    </submittedName>
</protein>
<dbReference type="EMBL" id="JAGRRH010000020">
    <property type="protein sequence ID" value="KAG7347827.1"/>
    <property type="molecule type" value="Genomic_DNA"/>
</dbReference>
<feature type="transmembrane region" description="Helical" evidence="1">
    <location>
        <begin position="12"/>
        <end position="33"/>
    </location>
</feature>
<keyword evidence="1" id="KW-0812">Transmembrane</keyword>
<feature type="transmembrane region" description="Helical" evidence="1">
    <location>
        <begin position="196"/>
        <end position="216"/>
    </location>
</feature>
<keyword evidence="1" id="KW-1133">Transmembrane helix</keyword>
<dbReference type="OrthoDB" id="40982at2759"/>
<accession>A0A9K3KQV0</accession>
<evidence type="ECO:0000313" key="2">
    <source>
        <dbReference type="EMBL" id="KAG7347827.1"/>
    </source>
</evidence>
<proteinExistence type="predicted"/>
<keyword evidence="3" id="KW-1185">Reference proteome</keyword>
<sequence>MRLLGNLSDPFVLSWNVGSLVTVLLPLFIFMIARLTNQEEWNYNQNQQQQGDENYNDNPYANPDNYDEYGNYVGPTHWWQFWKSSNNGGVGENGDRNEMRAPWWYVWGKEREGRDPEDAGKGSVLFVYVWLLVSMAALIYLGNTHANNIGKLEGLRWALFGFANMCLVTMVLLVGLEAIEVEGRELEEDGFYGQTPVLLFLTCFFGITQSIVFIGWTAKRLSAQQAPSDKTEGFVSINYERSPSSGFL</sequence>
<feature type="transmembrane region" description="Helical" evidence="1">
    <location>
        <begin position="155"/>
        <end position="176"/>
    </location>
</feature>
<feature type="transmembrane region" description="Helical" evidence="1">
    <location>
        <begin position="125"/>
        <end position="143"/>
    </location>
</feature>
<name>A0A9K3KQV0_9STRA</name>
<reference evidence="2" key="1">
    <citation type="journal article" date="2021" name="Sci. Rep.">
        <title>Diploid genomic architecture of Nitzschia inconspicua, an elite biomass production diatom.</title>
        <authorList>
            <person name="Oliver A."/>
            <person name="Podell S."/>
            <person name="Pinowska A."/>
            <person name="Traller J.C."/>
            <person name="Smith S.R."/>
            <person name="McClure R."/>
            <person name="Beliaev A."/>
            <person name="Bohutskyi P."/>
            <person name="Hill E.A."/>
            <person name="Rabines A."/>
            <person name="Zheng H."/>
            <person name="Allen L.Z."/>
            <person name="Kuo A."/>
            <person name="Grigoriev I.V."/>
            <person name="Allen A.E."/>
            <person name="Hazlebeck D."/>
            <person name="Allen E.E."/>
        </authorList>
    </citation>
    <scope>NUCLEOTIDE SEQUENCE</scope>
    <source>
        <strain evidence="2">Hildebrandi</strain>
    </source>
</reference>
<evidence type="ECO:0000313" key="3">
    <source>
        <dbReference type="Proteomes" id="UP000693970"/>
    </source>
</evidence>
<keyword evidence="1" id="KW-0472">Membrane</keyword>
<dbReference type="Proteomes" id="UP000693970">
    <property type="component" value="Unassembled WGS sequence"/>
</dbReference>
<gene>
    <name evidence="2" type="ORF">IV203_016532</name>
</gene>